<evidence type="ECO:0000259" key="5">
    <source>
        <dbReference type="Pfam" id="PF09444"/>
    </source>
</evidence>
<feature type="region of interest" description="Disordered" evidence="4">
    <location>
        <begin position="537"/>
        <end position="705"/>
    </location>
</feature>
<feature type="compositionally biased region" description="Basic residues" evidence="4">
    <location>
        <begin position="98"/>
        <end position="109"/>
    </location>
</feature>
<evidence type="ECO:0000313" key="7">
    <source>
        <dbReference type="Proteomes" id="UP001174936"/>
    </source>
</evidence>
<dbReference type="Proteomes" id="UP001174936">
    <property type="component" value="Unassembled WGS sequence"/>
</dbReference>
<feature type="region of interest" description="Disordered" evidence="4">
    <location>
        <begin position="1028"/>
        <end position="1052"/>
    </location>
</feature>
<feature type="compositionally biased region" description="Basic and acidic residues" evidence="4">
    <location>
        <begin position="931"/>
        <end position="950"/>
    </location>
</feature>
<dbReference type="GO" id="GO:0033314">
    <property type="term" value="P:mitotic DNA replication checkpoint signaling"/>
    <property type="evidence" value="ECO:0007669"/>
    <property type="project" value="TreeGrafter"/>
</dbReference>
<feature type="compositionally biased region" description="Polar residues" evidence="4">
    <location>
        <begin position="1276"/>
        <end position="1285"/>
    </location>
</feature>
<evidence type="ECO:0000313" key="6">
    <source>
        <dbReference type="EMBL" id="KAK0652940.1"/>
    </source>
</evidence>
<evidence type="ECO:0000256" key="2">
    <source>
        <dbReference type="ARBA" id="ARBA00022553"/>
    </source>
</evidence>
<feature type="compositionally biased region" description="Polar residues" evidence="4">
    <location>
        <begin position="739"/>
        <end position="753"/>
    </location>
</feature>
<organism evidence="6 7">
    <name type="scientific">Cercophora newfieldiana</name>
    <dbReference type="NCBI Taxonomy" id="92897"/>
    <lineage>
        <taxon>Eukaryota</taxon>
        <taxon>Fungi</taxon>
        <taxon>Dikarya</taxon>
        <taxon>Ascomycota</taxon>
        <taxon>Pezizomycotina</taxon>
        <taxon>Sordariomycetes</taxon>
        <taxon>Sordariomycetidae</taxon>
        <taxon>Sordariales</taxon>
        <taxon>Lasiosphaeriaceae</taxon>
        <taxon>Cercophora</taxon>
    </lineage>
</organism>
<dbReference type="GO" id="GO:0010997">
    <property type="term" value="F:anaphase-promoting complex binding"/>
    <property type="evidence" value="ECO:0007669"/>
    <property type="project" value="TreeGrafter"/>
</dbReference>
<dbReference type="InterPro" id="IPR024146">
    <property type="entry name" value="Claspin"/>
</dbReference>
<dbReference type="EMBL" id="JAULSV010000002">
    <property type="protein sequence ID" value="KAK0652940.1"/>
    <property type="molecule type" value="Genomic_DNA"/>
</dbReference>
<feature type="compositionally biased region" description="Polar residues" evidence="4">
    <location>
        <begin position="794"/>
        <end position="808"/>
    </location>
</feature>
<comment type="subcellular location">
    <subcellularLocation>
        <location evidence="1">Nucleus</location>
    </subcellularLocation>
</comment>
<accession>A0AA40CVD1</accession>
<dbReference type="PANTHER" id="PTHR14396">
    <property type="entry name" value="CLASPIN"/>
    <property type="match status" value="1"/>
</dbReference>
<feature type="compositionally biased region" description="Basic and acidic residues" evidence="4">
    <location>
        <begin position="537"/>
        <end position="560"/>
    </location>
</feature>
<reference evidence="6" key="1">
    <citation type="submission" date="2023-06" db="EMBL/GenBank/DDBJ databases">
        <title>Genome-scale phylogeny and comparative genomics of the fungal order Sordariales.</title>
        <authorList>
            <consortium name="Lawrence Berkeley National Laboratory"/>
            <person name="Hensen N."/>
            <person name="Bonometti L."/>
            <person name="Westerberg I."/>
            <person name="Brannstrom I.O."/>
            <person name="Guillou S."/>
            <person name="Cros-Aarteil S."/>
            <person name="Calhoun S."/>
            <person name="Haridas S."/>
            <person name="Kuo A."/>
            <person name="Mondo S."/>
            <person name="Pangilinan J."/>
            <person name="Riley R."/>
            <person name="Labutti K."/>
            <person name="Andreopoulos B."/>
            <person name="Lipzen A."/>
            <person name="Chen C."/>
            <person name="Yanf M."/>
            <person name="Daum C."/>
            <person name="Ng V."/>
            <person name="Clum A."/>
            <person name="Steindorff A."/>
            <person name="Ohm R."/>
            <person name="Martin F."/>
            <person name="Silar P."/>
            <person name="Natvig D."/>
            <person name="Lalanne C."/>
            <person name="Gautier V."/>
            <person name="Ament-Velasquez S.L."/>
            <person name="Kruys A."/>
            <person name="Hutchinson M.I."/>
            <person name="Powell A.J."/>
            <person name="Barry K."/>
            <person name="Miller A.N."/>
            <person name="Grigoriev I.V."/>
            <person name="Debuchy R."/>
            <person name="Gladieux P."/>
            <person name="Thoren M.H."/>
            <person name="Johannesson H."/>
        </authorList>
    </citation>
    <scope>NUCLEOTIDE SEQUENCE</scope>
    <source>
        <strain evidence="6">SMH2532-1</strain>
    </source>
</reference>
<name>A0AA40CVD1_9PEZI</name>
<feature type="domain" description="DNA replication checkpoint mediator MRC1" evidence="5">
    <location>
        <begin position="942"/>
        <end position="1082"/>
    </location>
</feature>
<comment type="caution">
    <text evidence="6">The sequence shown here is derived from an EMBL/GenBank/DDBJ whole genome shotgun (WGS) entry which is preliminary data.</text>
</comment>
<feature type="region of interest" description="Disordered" evidence="4">
    <location>
        <begin position="859"/>
        <end position="912"/>
    </location>
</feature>
<feature type="compositionally biased region" description="Basic and acidic residues" evidence="4">
    <location>
        <begin position="237"/>
        <end position="248"/>
    </location>
</feature>
<feature type="region of interest" description="Disordered" evidence="4">
    <location>
        <begin position="783"/>
        <end position="813"/>
    </location>
</feature>
<feature type="compositionally biased region" description="Low complexity" evidence="4">
    <location>
        <begin position="1259"/>
        <end position="1275"/>
    </location>
</feature>
<feature type="compositionally biased region" description="Acidic residues" evidence="4">
    <location>
        <begin position="147"/>
        <end position="157"/>
    </location>
</feature>
<proteinExistence type="predicted"/>
<dbReference type="PANTHER" id="PTHR14396:SF10">
    <property type="entry name" value="CLASPIN"/>
    <property type="match status" value="1"/>
</dbReference>
<protein>
    <submittedName>
        <fullName evidence="6">MRC1-like domain-containing protein</fullName>
    </submittedName>
</protein>
<keyword evidence="3" id="KW-0539">Nucleus</keyword>
<sequence>MPASLNWCANMSSPRVSSPGRDSRSASPPAATQQSPAISTSDASHSSSDDDSDILRPRGRLATRMQPRKASQRVSGSETEKGGAESQTEDDDEVVTTRPRKLMQRRKHIPAPENTPHQQNAPSPESPGLFITPSKPRSPSAGSNAEDGSESDNDDEVPSLSKNSRFLALVAKKRQEREAKEAEEARKKAERMAALQEQDDNMSMVDDEDVDDITDDEGGRKLTQGGTTRPARKASKKALEEMNRETQRLTRSLQLAHEAKVKKKITKSALFERFNFYPKGAAEAAKPPSSQPTTPGSGPQTDAEMKDAETPPSSAPPQEGTKDVPEPQNAAAPSAVVTLDESEDDDLPTLDDALKPSAAQPKPNKGKGKAVDDTPVVQEQQPPPKKKSPKPKRHFRVKFPEIQVNRAGVQLDDDDDLRIEHTHKDKINAIFDRLPQNLAKESRPMHVLRKLAHLDDPDKQPGATLTAKQRQSKHQQPVMSATELQADLLQRARKQARLERDRHLEMLRSKGVVVQTAEEREQELAQVEDIVARARKDAEELMQREREAAKEDRKARKAAGEVDPLGWDDSDDSEDEYREDGEEEPAEVELSGSEDEAVDEDGDEDMDEDEGSEVETGGVLFDDAAESADESEDGDAGEQADDEDNDEEMPAASANKNRRRPRKHVTILSDDDEDEPTKIVEATPRPKAKFLESPSAANTTSPAVPTSVLRSATKTFIPGLPVAGPAGLGLTQIFAGTMDDSQAGTPGGFNSPSQPRPTFDANEFPESNFSLTAQEIGEDMILDSQPAGGKTQEPETQGVQFNFSQSQAHGFDSLLRDTQEPSQMSELLEPTQDGGYHNYSPLLQRFVDPPASTVETVKMAESQGDGDHAQSPLVRRTGKLRRRGDIVANTVASNPEADAEDVTEAPEADEFGFGTKANAFSALKEAAAKEKQRKAAELFDKKKSKAREMIEEQAEESEDEYAGLGGVDGEDSDDDDAHSVKEMIDDETKNNAADERKLAAFNMGRELAEDEKHVEKLFHDITTGALRRKRGGDWDDLSDEDDGGEARRRLKRRQFAKMQKALFADERISKVAENPRNQAFLRTIEDHGSDDDMDFIFAPSPTAPGLVSEDSQSSEKADGAATTIPDSQPQESQRAPAHLRRTKPGKKPSHIGDIRESLSNLLDEPLNSSTVIPATDIGSGSDDDEEDPFPPASSSSTTAPNKENRNPRRRPAVVDRISLKRNSSSNLSATSNRLAFTSATSATGTFKVPALLRRATTNSLISSSSSTTSSTGVTTHNASADTSSSKIKKPTGKWSGVNYFARENERRAAVAEMERRREAKKWKGAEGRSKVVGGLFGGGKFE</sequence>
<feature type="region of interest" description="Disordered" evidence="4">
    <location>
        <begin position="738"/>
        <end position="764"/>
    </location>
</feature>
<feature type="compositionally biased region" description="Basic residues" evidence="4">
    <location>
        <begin position="1137"/>
        <end position="1149"/>
    </location>
</feature>
<dbReference type="Pfam" id="PF09444">
    <property type="entry name" value="MRC1"/>
    <property type="match status" value="1"/>
</dbReference>
<keyword evidence="7" id="KW-1185">Reference proteome</keyword>
<feature type="compositionally biased region" description="Acidic residues" evidence="4">
    <location>
        <begin position="1034"/>
        <end position="1043"/>
    </location>
</feature>
<feature type="compositionally biased region" description="Polar residues" evidence="4">
    <location>
        <begin position="1124"/>
        <end position="1133"/>
    </location>
</feature>
<feature type="region of interest" description="Disordered" evidence="4">
    <location>
        <begin position="1088"/>
        <end position="1228"/>
    </location>
</feature>
<evidence type="ECO:0000256" key="1">
    <source>
        <dbReference type="ARBA" id="ARBA00004123"/>
    </source>
</evidence>
<feature type="compositionally biased region" description="Basic and acidic residues" evidence="4">
    <location>
        <begin position="977"/>
        <end position="993"/>
    </location>
</feature>
<feature type="compositionally biased region" description="Basic residues" evidence="4">
    <location>
        <begin position="57"/>
        <end position="71"/>
    </location>
</feature>
<feature type="compositionally biased region" description="Basic and acidic residues" evidence="4">
    <location>
        <begin position="173"/>
        <end position="191"/>
    </location>
</feature>
<feature type="compositionally biased region" description="Polar residues" evidence="4">
    <location>
        <begin position="695"/>
        <end position="705"/>
    </location>
</feature>
<feature type="region of interest" description="Disordered" evidence="4">
    <location>
        <begin position="1259"/>
        <end position="1293"/>
    </location>
</feature>
<feature type="region of interest" description="Disordered" evidence="4">
    <location>
        <begin position="1"/>
        <end position="251"/>
    </location>
</feature>
<feature type="compositionally biased region" description="Acidic residues" evidence="4">
    <location>
        <begin position="951"/>
        <end position="961"/>
    </location>
</feature>
<feature type="compositionally biased region" description="Polar residues" evidence="4">
    <location>
        <begin position="7"/>
        <end position="16"/>
    </location>
</feature>
<feature type="region of interest" description="Disordered" evidence="4">
    <location>
        <begin position="931"/>
        <end position="993"/>
    </location>
</feature>
<feature type="compositionally biased region" description="Polar residues" evidence="4">
    <location>
        <begin position="466"/>
        <end position="480"/>
    </location>
</feature>
<feature type="compositionally biased region" description="Basic residues" evidence="4">
    <location>
        <begin position="656"/>
        <end position="665"/>
    </location>
</feature>
<dbReference type="GO" id="GO:0005634">
    <property type="term" value="C:nucleus"/>
    <property type="evidence" value="ECO:0007669"/>
    <property type="project" value="UniProtKB-SubCell"/>
</dbReference>
<feature type="compositionally biased region" description="Acidic residues" evidence="4">
    <location>
        <begin position="197"/>
        <end position="216"/>
    </location>
</feature>
<feature type="compositionally biased region" description="Acidic residues" evidence="4">
    <location>
        <begin position="566"/>
        <end position="613"/>
    </location>
</feature>
<feature type="compositionally biased region" description="Acidic residues" evidence="4">
    <location>
        <begin position="623"/>
        <end position="649"/>
    </location>
</feature>
<dbReference type="GO" id="GO:0007095">
    <property type="term" value="P:mitotic G2 DNA damage checkpoint signaling"/>
    <property type="evidence" value="ECO:0007669"/>
    <property type="project" value="TreeGrafter"/>
</dbReference>
<feature type="region of interest" description="Disordered" evidence="4">
    <location>
        <begin position="455"/>
        <end position="480"/>
    </location>
</feature>
<feature type="region of interest" description="Disordered" evidence="4">
    <location>
        <begin position="281"/>
        <end position="401"/>
    </location>
</feature>
<dbReference type="InterPro" id="IPR018564">
    <property type="entry name" value="Repl_chkpnt_MRC1_dom"/>
</dbReference>
<evidence type="ECO:0000256" key="3">
    <source>
        <dbReference type="ARBA" id="ARBA00023242"/>
    </source>
</evidence>
<feature type="compositionally biased region" description="Low complexity" evidence="4">
    <location>
        <begin position="287"/>
        <end position="301"/>
    </location>
</feature>
<feature type="compositionally biased region" description="Acidic residues" evidence="4">
    <location>
        <begin position="897"/>
        <end position="910"/>
    </location>
</feature>
<feature type="compositionally biased region" description="Low complexity" evidence="4">
    <location>
        <begin position="25"/>
        <end position="46"/>
    </location>
</feature>
<evidence type="ECO:0000256" key="4">
    <source>
        <dbReference type="SAM" id="MobiDB-lite"/>
    </source>
</evidence>
<feature type="compositionally biased region" description="Basic residues" evidence="4">
    <location>
        <begin position="384"/>
        <end position="397"/>
    </location>
</feature>
<gene>
    <name evidence="6" type="ORF">B0T16DRAFT_490688</name>
</gene>
<keyword evidence="2" id="KW-0597">Phosphoprotein</keyword>
<feature type="compositionally biased region" description="Acidic residues" evidence="4">
    <location>
        <begin position="340"/>
        <end position="349"/>
    </location>
</feature>